<accession>A0A7W5P793</accession>
<keyword evidence="3" id="KW-1185">Reference proteome</keyword>
<dbReference type="InterPro" id="IPR029016">
    <property type="entry name" value="GAF-like_dom_sf"/>
</dbReference>
<protein>
    <submittedName>
        <fullName evidence="2">GAF domain-containing protein</fullName>
    </submittedName>
</protein>
<name>A0A7W5P793_9ACTN</name>
<reference evidence="2 3" key="1">
    <citation type="submission" date="2020-08" db="EMBL/GenBank/DDBJ databases">
        <title>Sequencing the genomes of 1000 actinobacteria strains.</title>
        <authorList>
            <person name="Klenk H.-P."/>
        </authorList>
    </citation>
    <scope>NUCLEOTIDE SEQUENCE [LARGE SCALE GENOMIC DNA]</scope>
    <source>
        <strain evidence="2 3">DSM 11053</strain>
    </source>
</reference>
<dbReference type="PANTHER" id="PTHR33744">
    <property type="entry name" value="CARBOHYDRATE DIACID REGULATOR"/>
    <property type="match status" value="1"/>
</dbReference>
<dbReference type="InterPro" id="IPR042070">
    <property type="entry name" value="PucR_C-HTH_sf"/>
</dbReference>
<sequence length="577" mass="61598">MTTRWVKLLAAQAGLAELEAHRRDLLAAGAARERVDAEARAAVEVSDLLRQRQQRVVELAALNDIASRLAAVPDPADLLVEVVDQARRLLGVDLTYLALLDDGDLEIEVASGARSPHLVGTRLRAWAGLVGTVVTSREPRWTPDYRSDTTLVHESSADRAAEAEAIRGLLGVPLAVRGRVLGVLLAAKREERRFAREEVSLLEGLAAHAAVALDNARSAGELRDARDALESTLRLDGELTRVVLAGGDPATLVERVQAMSEVPLRWTDSPDDVETEAGLAGAGRLVQPVVAGGEVLGALVLDPTGAGSGTVPDAARLLAERAAPLIALTLVGARATARAAQLGRDIATIDLLSRVEPDPAADRRRWRGAGLDPRREHLVVVAEGDPAHSRRFVAGLGLDQRTASAVHRDQVVLVVPADVELRSRWVGPDAPTAGLAGPVHEPGDLRAAYASASRTARALVALGRQGALGAADELGVFAVLLSRTGRRELADQVRRELGAVLREEEVRGVPLLVTLETFLEQGRRPTATAGALRVHVNTVYQRLATLDRLLGPGWRDRALELQVVLRLHRAAQGWDDG</sequence>
<dbReference type="InterPro" id="IPR025736">
    <property type="entry name" value="PucR_C-HTH_dom"/>
</dbReference>
<proteinExistence type="predicted"/>
<dbReference type="InterPro" id="IPR003018">
    <property type="entry name" value="GAF"/>
</dbReference>
<dbReference type="SMART" id="SM00065">
    <property type="entry name" value="GAF"/>
    <property type="match status" value="1"/>
</dbReference>
<dbReference type="SUPFAM" id="SSF55781">
    <property type="entry name" value="GAF domain-like"/>
    <property type="match status" value="1"/>
</dbReference>
<dbReference type="Pfam" id="PF13185">
    <property type="entry name" value="GAF_2"/>
    <property type="match status" value="1"/>
</dbReference>
<evidence type="ECO:0000313" key="2">
    <source>
        <dbReference type="EMBL" id="MBB3327263.1"/>
    </source>
</evidence>
<feature type="domain" description="GAF" evidence="1">
    <location>
        <begin position="74"/>
        <end position="223"/>
    </location>
</feature>
<dbReference type="Pfam" id="PF13556">
    <property type="entry name" value="HTH_30"/>
    <property type="match status" value="1"/>
</dbReference>
<dbReference type="Gene3D" id="1.10.10.2840">
    <property type="entry name" value="PucR C-terminal helix-turn-helix domain"/>
    <property type="match status" value="1"/>
</dbReference>
<dbReference type="Proteomes" id="UP000565572">
    <property type="component" value="Unassembled WGS sequence"/>
</dbReference>
<dbReference type="PANTHER" id="PTHR33744:SF1">
    <property type="entry name" value="DNA-BINDING TRANSCRIPTIONAL ACTIVATOR ADER"/>
    <property type="match status" value="1"/>
</dbReference>
<dbReference type="EMBL" id="JACHZG010000001">
    <property type="protein sequence ID" value="MBB3327263.1"/>
    <property type="molecule type" value="Genomic_DNA"/>
</dbReference>
<evidence type="ECO:0000313" key="3">
    <source>
        <dbReference type="Proteomes" id="UP000565572"/>
    </source>
</evidence>
<dbReference type="AlphaFoldDB" id="A0A7W5P793"/>
<dbReference type="RefSeq" id="WP_183338383.1">
    <property type="nucleotide sequence ID" value="NZ_JACHZG010000001.1"/>
</dbReference>
<comment type="caution">
    <text evidence="2">The sequence shown here is derived from an EMBL/GenBank/DDBJ whole genome shotgun (WGS) entry which is preliminary data.</text>
</comment>
<dbReference type="Gene3D" id="3.30.450.40">
    <property type="match status" value="1"/>
</dbReference>
<evidence type="ECO:0000259" key="1">
    <source>
        <dbReference type="SMART" id="SM00065"/>
    </source>
</evidence>
<gene>
    <name evidence="2" type="ORF">FHX39_002207</name>
</gene>
<organism evidence="2 3">
    <name type="scientific">Microlunatus antarcticus</name>
    <dbReference type="NCBI Taxonomy" id="53388"/>
    <lineage>
        <taxon>Bacteria</taxon>
        <taxon>Bacillati</taxon>
        <taxon>Actinomycetota</taxon>
        <taxon>Actinomycetes</taxon>
        <taxon>Propionibacteriales</taxon>
        <taxon>Propionibacteriaceae</taxon>
        <taxon>Microlunatus</taxon>
    </lineage>
</organism>
<dbReference type="InterPro" id="IPR051448">
    <property type="entry name" value="CdaR-like_regulators"/>
</dbReference>